<keyword evidence="3" id="KW-1185">Reference proteome</keyword>
<comment type="caution">
    <text evidence="2">The sequence shown here is derived from an EMBL/GenBank/DDBJ whole genome shotgun (WGS) entry which is preliminary data.</text>
</comment>
<gene>
    <name evidence="2" type="ORF">IRJ41_014018</name>
</gene>
<dbReference type="Proteomes" id="UP001059041">
    <property type="component" value="Linkage Group LG25"/>
</dbReference>
<protein>
    <submittedName>
        <fullName evidence="2">Uncharacterized protein</fullName>
    </submittedName>
</protein>
<proteinExistence type="predicted"/>
<dbReference type="AlphaFoldDB" id="A0A9W7T5S9"/>
<reference evidence="2" key="1">
    <citation type="submission" date="2021-02" db="EMBL/GenBank/DDBJ databases">
        <title>Comparative genomics reveals that relaxation of natural selection precedes convergent phenotypic evolution of cavefish.</title>
        <authorList>
            <person name="Peng Z."/>
        </authorList>
    </citation>
    <scope>NUCLEOTIDE SEQUENCE</scope>
    <source>
        <tissue evidence="2">Muscle</tissue>
    </source>
</reference>
<feature type="region of interest" description="Disordered" evidence="1">
    <location>
        <begin position="28"/>
        <end position="61"/>
    </location>
</feature>
<accession>A0A9W7T5S9</accession>
<evidence type="ECO:0000313" key="2">
    <source>
        <dbReference type="EMBL" id="KAI7791262.1"/>
    </source>
</evidence>
<sequence length="121" mass="13139">MEMRENGRGEDMLGRLLESWQKQMRRSTVPALDALQTAPRGDTTTGVSPPAKNSGPERPPETLGCEKALHAFLSSHLKIHPPGLKMITTVHIKGCLAADASSTLPEVDLLELKLQCIIMLG</sequence>
<evidence type="ECO:0000313" key="3">
    <source>
        <dbReference type="Proteomes" id="UP001059041"/>
    </source>
</evidence>
<dbReference type="EMBL" id="JAFHDT010000025">
    <property type="protein sequence ID" value="KAI7791262.1"/>
    <property type="molecule type" value="Genomic_DNA"/>
</dbReference>
<organism evidence="2 3">
    <name type="scientific">Triplophysa rosa</name>
    <name type="common">Cave loach</name>
    <dbReference type="NCBI Taxonomy" id="992332"/>
    <lineage>
        <taxon>Eukaryota</taxon>
        <taxon>Metazoa</taxon>
        <taxon>Chordata</taxon>
        <taxon>Craniata</taxon>
        <taxon>Vertebrata</taxon>
        <taxon>Euteleostomi</taxon>
        <taxon>Actinopterygii</taxon>
        <taxon>Neopterygii</taxon>
        <taxon>Teleostei</taxon>
        <taxon>Ostariophysi</taxon>
        <taxon>Cypriniformes</taxon>
        <taxon>Nemacheilidae</taxon>
        <taxon>Triplophysa</taxon>
    </lineage>
</organism>
<evidence type="ECO:0000256" key="1">
    <source>
        <dbReference type="SAM" id="MobiDB-lite"/>
    </source>
</evidence>
<name>A0A9W7T5S9_TRIRA</name>